<keyword evidence="3" id="KW-1185">Reference proteome</keyword>
<dbReference type="Proteomes" id="UP000276133">
    <property type="component" value="Unassembled WGS sequence"/>
</dbReference>
<comment type="caution">
    <text evidence="2">The sequence shown here is derived from an EMBL/GenBank/DDBJ whole genome shotgun (WGS) entry which is preliminary data.</text>
</comment>
<reference evidence="2 3" key="1">
    <citation type="journal article" date="2018" name="Sci. Rep.">
        <title>Genomic signatures of local adaptation to the degree of environmental predictability in rotifers.</title>
        <authorList>
            <person name="Franch-Gras L."/>
            <person name="Hahn C."/>
            <person name="Garcia-Roger E.M."/>
            <person name="Carmona M.J."/>
            <person name="Serra M."/>
            <person name="Gomez A."/>
        </authorList>
    </citation>
    <scope>NUCLEOTIDE SEQUENCE [LARGE SCALE GENOMIC DNA]</scope>
    <source>
        <strain evidence="2">HYR1</strain>
    </source>
</reference>
<keyword evidence="1" id="KW-0472">Membrane</keyword>
<evidence type="ECO:0000256" key="1">
    <source>
        <dbReference type="SAM" id="Phobius"/>
    </source>
</evidence>
<keyword evidence="1" id="KW-1133">Transmembrane helix</keyword>
<name>A0A3M7QND2_BRAPC</name>
<keyword evidence="1" id="KW-0812">Transmembrane</keyword>
<proteinExistence type="predicted"/>
<sequence>MDDGVCEKFVKQICFINNLCDYIFTIKFNYNKWGILNYNYLIIYTILISVDFLRVTSFKLESEMKY</sequence>
<organism evidence="2 3">
    <name type="scientific">Brachionus plicatilis</name>
    <name type="common">Marine rotifer</name>
    <name type="synonym">Brachionus muelleri</name>
    <dbReference type="NCBI Taxonomy" id="10195"/>
    <lineage>
        <taxon>Eukaryota</taxon>
        <taxon>Metazoa</taxon>
        <taxon>Spiralia</taxon>
        <taxon>Gnathifera</taxon>
        <taxon>Rotifera</taxon>
        <taxon>Eurotatoria</taxon>
        <taxon>Monogononta</taxon>
        <taxon>Pseudotrocha</taxon>
        <taxon>Ploima</taxon>
        <taxon>Brachionidae</taxon>
        <taxon>Brachionus</taxon>
    </lineage>
</organism>
<dbReference type="AlphaFoldDB" id="A0A3M7QND2"/>
<evidence type="ECO:0000313" key="2">
    <source>
        <dbReference type="EMBL" id="RNA12458.1"/>
    </source>
</evidence>
<dbReference type="EMBL" id="REGN01005690">
    <property type="protein sequence ID" value="RNA12458.1"/>
    <property type="molecule type" value="Genomic_DNA"/>
</dbReference>
<feature type="transmembrane region" description="Helical" evidence="1">
    <location>
        <begin position="38"/>
        <end position="56"/>
    </location>
</feature>
<evidence type="ECO:0000313" key="3">
    <source>
        <dbReference type="Proteomes" id="UP000276133"/>
    </source>
</evidence>
<protein>
    <submittedName>
        <fullName evidence="2">Uncharacterized protein</fullName>
    </submittedName>
</protein>
<gene>
    <name evidence="2" type="ORF">BpHYR1_031841</name>
</gene>
<accession>A0A3M7QND2</accession>